<reference evidence="2 3" key="2">
    <citation type="journal article" date="2021" name="Syst. Appl. Microbiol.">
        <title>Phylogenetic classification of ten novel species belonging to the genus Bifidobacterium comprising B. phasiani sp. nov., B. pongonis sp. nov., B. saguinibicoloris sp. nov., B. colobi sp. nov., B. simiiventris sp. nov., B. santillanense sp. nov., B. miconis sp. nov., B. amazonense sp. nov., B. pluvialisilvae sp. nov., and B. miconisargentati sp. nov.</title>
        <authorList>
            <person name="Lugli G.A."/>
            <person name="Calvete-Torre I."/>
            <person name="Alessandri G."/>
            <person name="Milani C."/>
            <person name="Turroni F."/>
            <person name="Laiolo P."/>
            <person name="Ossiprandi M.C."/>
            <person name="Margolles A."/>
            <person name="Ruiz L."/>
            <person name="Ventura M."/>
        </authorList>
    </citation>
    <scope>NUCLEOTIDE SEQUENCE [LARGE SCALE GENOMIC DNA]</scope>
    <source>
        <strain evidence="2 3">MA1</strain>
    </source>
</reference>
<evidence type="ECO:0000313" key="2">
    <source>
        <dbReference type="EMBL" id="MCH9276108.1"/>
    </source>
</evidence>
<proteinExistence type="predicted"/>
<gene>
    <name evidence="2" type="ORF">JS533_007455</name>
</gene>
<feature type="region of interest" description="Disordered" evidence="1">
    <location>
        <begin position="1"/>
        <end position="31"/>
    </location>
</feature>
<protein>
    <recommendedName>
        <fullName evidence="4">Terminase small subunit</fullName>
    </recommendedName>
</protein>
<keyword evidence="3" id="KW-1185">Reference proteome</keyword>
<evidence type="ECO:0000313" key="3">
    <source>
        <dbReference type="Proteomes" id="UP000710815"/>
    </source>
</evidence>
<comment type="caution">
    <text evidence="2">The sequence shown here is derived from an EMBL/GenBank/DDBJ whole genome shotgun (WGS) entry which is preliminary data.</text>
</comment>
<accession>A0ABS9VVH6</accession>
<evidence type="ECO:0000256" key="1">
    <source>
        <dbReference type="SAM" id="MobiDB-lite"/>
    </source>
</evidence>
<reference evidence="2 3" key="1">
    <citation type="journal article" date="2021" name="Environ. Microbiol.">
        <title>Genetic insights into the dark matter of the mammalian gut microbiota through targeted genome reconstruction.</title>
        <authorList>
            <person name="Lugli G.A."/>
            <person name="Alessandri G."/>
            <person name="Milani C."/>
            <person name="Viappiani A."/>
            <person name="Fontana F."/>
            <person name="Tarracchini C."/>
            <person name="Mancabelli L."/>
            <person name="Argentini C."/>
            <person name="Ruiz L."/>
            <person name="Margolles A."/>
            <person name="van Sinderen D."/>
            <person name="Turroni F."/>
            <person name="Ventura M."/>
        </authorList>
    </citation>
    <scope>NUCLEOTIDE SEQUENCE [LARGE SCALE GENOMIC DNA]</scope>
    <source>
        <strain evidence="2 3">MA1</strain>
    </source>
</reference>
<organism evidence="2 3">
    <name type="scientific">Bifidobacterium amazonense</name>
    <dbReference type="NCBI Taxonomy" id="2809027"/>
    <lineage>
        <taxon>Bacteria</taxon>
        <taxon>Bacillati</taxon>
        <taxon>Actinomycetota</taxon>
        <taxon>Actinomycetes</taxon>
        <taxon>Bifidobacteriales</taxon>
        <taxon>Bifidobacteriaceae</taxon>
        <taxon>Bifidobacterium</taxon>
    </lineage>
</organism>
<evidence type="ECO:0008006" key="4">
    <source>
        <dbReference type="Google" id="ProtNLM"/>
    </source>
</evidence>
<name>A0ABS9VVH6_9BIFI</name>
<dbReference type="Proteomes" id="UP000710815">
    <property type="component" value="Unassembled WGS sequence"/>
</dbReference>
<sequence>MVARTRKTVSKPAAKPSARKAHTLRNAANSGDRRRLLVAMRNLIADKLDEGKVSPRDLAALTKRLADLSNDIDAIDKAAAVNDPVAVALDVEDETFDDEPEH</sequence>
<dbReference type="EMBL" id="JAFEJT020000027">
    <property type="protein sequence ID" value="MCH9276108.1"/>
    <property type="molecule type" value="Genomic_DNA"/>
</dbReference>
<dbReference type="RefSeq" id="WP_241513810.1">
    <property type="nucleotide sequence ID" value="NZ_JAFEJT020000027.1"/>
</dbReference>